<dbReference type="GO" id="GO:0005524">
    <property type="term" value="F:ATP binding"/>
    <property type="evidence" value="ECO:0007669"/>
    <property type="project" value="InterPro"/>
</dbReference>
<dbReference type="GO" id="GO:0016787">
    <property type="term" value="F:hydrolase activity"/>
    <property type="evidence" value="ECO:0007669"/>
    <property type="project" value="UniProtKB-KW"/>
</dbReference>
<comment type="caution">
    <text evidence="5">The sequence shown here is derived from an EMBL/GenBank/DDBJ whole genome shotgun (WGS) entry which is preliminary data.</text>
</comment>
<organism evidence="5 6">
    <name type="scientific">Flavimobilis soli</name>
    <dbReference type="NCBI Taxonomy" id="442709"/>
    <lineage>
        <taxon>Bacteria</taxon>
        <taxon>Bacillati</taxon>
        <taxon>Actinomycetota</taxon>
        <taxon>Actinomycetes</taxon>
        <taxon>Micrococcales</taxon>
        <taxon>Jonesiaceae</taxon>
        <taxon>Flavimobilis</taxon>
    </lineage>
</organism>
<dbReference type="GO" id="GO:0004386">
    <property type="term" value="F:helicase activity"/>
    <property type="evidence" value="ECO:0007669"/>
    <property type="project" value="UniProtKB-KW"/>
</dbReference>
<dbReference type="AlphaFoldDB" id="A0A2A9EC55"/>
<keyword evidence="5" id="KW-0067">ATP-binding</keyword>
<evidence type="ECO:0000256" key="2">
    <source>
        <dbReference type="SAM" id="MobiDB-lite"/>
    </source>
</evidence>
<feature type="compositionally biased region" description="Gly residues" evidence="2">
    <location>
        <begin position="800"/>
        <end position="811"/>
    </location>
</feature>
<dbReference type="SMART" id="SM00487">
    <property type="entry name" value="DEXDc"/>
    <property type="match status" value="1"/>
</dbReference>
<dbReference type="Gene3D" id="3.40.50.10810">
    <property type="entry name" value="Tandem AAA-ATPase domain"/>
    <property type="match status" value="2"/>
</dbReference>
<gene>
    <name evidence="5" type="ORF">ATL41_0497</name>
</gene>
<dbReference type="Pfam" id="PF00176">
    <property type="entry name" value="SNF2-rel_dom"/>
    <property type="match status" value="1"/>
</dbReference>
<feature type="domain" description="Helicase C-terminal" evidence="4">
    <location>
        <begin position="599"/>
        <end position="757"/>
    </location>
</feature>
<evidence type="ECO:0000256" key="1">
    <source>
        <dbReference type="ARBA" id="ARBA00022801"/>
    </source>
</evidence>
<dbReference type="Gene3D" id="3.40.50.300">
    <property type="entry name" value="P-loop containing nucleotide triphosphate hydrolases"/>
    <property type="match status" value="1"/>
</dbReference>
<dbReference type="Pfam" id="PF00271">
    <property type="entry name" value="Helicase_C"/>
    <property type="match status" value="1"/>
</dbReference>
<dbReference type="Proteomes" id="UP000221394">
    <property type="component" value="Unassembled WGS sequence"/>
</dbReference>
<name>A0A2A9EC55_9MICO</name>
<dbReference type="PROSITE" id="PS51194">
    <property type="entry name" value="HELICASE_CTER"/>
    <property type="match status" value="1"/>
</dbReference>
<evidence type="ECO:0000313" key="5">
    <source>
        <dbReference type="EMBL" id="PFG35800.1"/>
    </source>
</evidence>
<reference evidence="5 6" key="1">
    <citation type="submission" date="2017-10" db="EMBL/GenBank/DDBJ databases">
        <title>Sequencing the genomes of 1000 actinobacteria strains.</title>
        <authorList>
            <person name="Klenk H.-P."/>
        </authorList>
    </citation>
    <scope>NUCLEOTIDE SEQUENCE [LARGE SCALE GENOMIC DNA]</scope>
    <source>
        <strain evidence="5 6">DSM 21574</strain>
    </source>
</reference>
<keyword evidence="5" id="KW-0347">Helicase</keyword>
<proteinExistence type="predicted"/>
<dbReference type="CDD" id="cd17919">
    <property type="entry name" value="DEXHc_Snf"/>
    <property type="match status" value="1"/>
</dbReference>
<sequence>MTFPAPGPRAPVRPGGAARALVDQHAALVARARAVIDHLDSVAVAVAAWVSADEQRRAREELSLVPVARLGETTDRNLRLAAVQAAGYTTAADLLGVDVETLDAIPGVGEATARGVMAAVDQLARAAVALRPLRVVLDQAGLPEPRAARDLLALLRRFMRVSPLVTPHRQSLDDYVRFAGRATRDAAPARYAARMLLTLPRARRAALEAIEQLRAWDDLLATHDLPGVVARAEAEIAVADPTGVALADDYARRSAEYVTALQQIVPHVADALATRGLLPADLVARVESQPLDTRHLTVALRGYQEFGARFALSQGRVLLGDEMGLGKTVQAIAVMAHLAADGHRRFLVVCPASLLATWEHEVHERSDLAVHRIHGAGRAEALAAWERDGGVALTTFEGLVHVPLDRVAPRSDHAPTPGSADDGAAAGGAADGAAGDGAAGDGAAAGAAAGADPWRVGLLVVDEAQQVKNPKAARSRLVATWAQRCARVLLMSGTPMDNRLEDFLALVDLLHPGLSESVPKHLGLVGPEAFRRAVAHVYLRRNQSDVLVELPDVVASDDWVELGAPEEAHYRATVASGNLMAMRQAAWHAPEGAAAPPAKLDRLLEIVDEARDEGRSVLVFSYFRATLALVATDLVERGVKVHGPLTGNVPVARRGELVDAFTADAAAVLVAQVSVGGTGLNLQAASVVVLCEPQLTPSLEDQAIARAHRMGQVRPVRVHRLLGADGVDERIVEILASKREVFDDYVRVSSLAQAAVGSVDVARGDLAREVVAAEQARLGYGPWWDELAEPAPGETPGLGATAGPGKLDGPG</sequence>
<dbReference type="EMBL" id="PDJH01000001">
    <property type="protein sequence ID" value="PFG35800.1"/>
    <property type="molecule type" value="Genomic_DNA"/>
</dbReference>
<feature type="region of interest" description="Disordered" evidence="2">
    <location>
        <begin position="407"/>
        <end position="444"/>
    </location>
</feature>
<dbReference type="SUPFAM" id="SSF52540">
    <property type="entry name" value="P-loop containing nucleoside triphosphate hydrolases"/>
    <property type="match status" value="2"/>
</dbReference>
<dbReference type="InterPro" id="IPR001650">
    <property type="entry name" value="Helicase_C-like"/>
</dbReference>
<dbReference type="CDD" id="cd18793">
    <property type="entry name" value="SF2_C_SNF"/>
    <property type="match status" value="1"/>
</dbReference>
<dbReference type="InterPro" id="IPR027417">
    <property type="entry name" value="P-loop_NTPase"/>
</dbReference>
<keyword evidence="5" id="KW-0547">Nucleotide-binding</keyword>
<dbReference type="PROSITE" id="PS51192">
    <property type="entry name" value="HELICASE_ATP_BIND_1"/>
    <property type="match status" value="1"/>
</dbReference>
<protein>
    <submittedName>
        <fullName evidence="5">Helicase-like protein</fullName>
    </submittedName>
</protein>
<dbReference type="InterPro" id="IPR038718">
    <property type="entry name" value="SNF2-like_sf"/>
</dbReference>
<evidence type="ECO:0000259" key="3">
    <source>
        <dbReference type="PROSITE" id="PS51192"/>
    </source>
</evidence>
<dbReference type="OrthoDB" id="9760715at2"/>
<keyword evidence="6" id="KW-1185">Reference proteome</keyword>
<dbReference type="InterPro" id="IPR049730">
    <property type="entry name" value="SNF2/RAD54-like_C"/>
</dbReference>
<feature type="domain" description="Helicase ATP-binding" evidence="3">
    <location>
        <begin position="308"/>
        <end position="513"/>
    </location>
</feature>
<feature type="compositionally biased region" description="Gly residues" evidence="2">
    <location>
        <begin position="425"/>
        <end position="440"/>
    </location>
</feature>
<dbReference type="InterPro" id="IPR014001">
    <property type="entry name" value="Helicase_ATP-bd"/>
</dbReference>
<evidence type="ECO:0000313" key="6">
    <source>
        <dbReference type="Proteomes" id="UP000221394"/>
    </source>
</evidence>
<dbReference type="InterPro" id="IPR000330">
    <property type="entry name" value="SNF2_N"/>
</dbReference>
<evidence type="ECO:0000259" key="4">
    <source>
        <dbReference type="PROSITE" id="PS51194"/>
    </source>
</evidence>
<dbReference type="RefSeq" id="WP_098457051.1">
    <property type="nucleotide sequence ID" value="NZ_PDJH01000001.1"/>
</dbReference>
<accession>A0A2A9EC55</accession>
<dbReference type="Gene3D" id="1.10.150.20">
    <property type="entry name" value="5' to 3' exonuclease, C-terminal subdomain"/>
    <property type="match status" value="1"/>
</dbReference>
<dbReference type="SMART" id="SM00490">
    <property type="entry name" value="HELICc"/>
    <property type="match status" value="1"/>
</dbReference>
<dbReference type="PANTHER" id="PTHR10799">
    <property type="entry name" value="SNF2/RAD54 HELICASE FAMILY"/>
    <property type="match status" value="1"/>
</dbReference>
<keyword evidence="1" id="KW-0378">Hydrolase</keyword>
<feature type="region of interest" description="Disordered" evidence="2">
    <location>
        <begin position="788"/>
        <end position="811"/>
    </location>
</feature>